<organism evidence="1 2">
    <name type="scientific">Rapidithrix thailandica</name>
    <dbReference type="NCBI Taxonomy" id="413964"/>
    <lineage>
        <taxon>Bacteria</taxon>
        <taxon>Pseudomonadati</taxon>
        <taxon>Bacteroidota</taxon>
        <taxon>Cytophagia</taxon>
        <taxon>Cytophagales</taxon>
        <taxon>Flammeovirgaceae</taxon>
        <taxon>Rapidithrix</taxon>
    </lineage>
</organism>
<dbReference type="Proteomes" id="UP001403385">
    <property type="component" value="Unassembled WGS sequence"/>
</dbReference>
<reference evidence="1 2" key="1">
    <citation type="submission" date="2024-04" db="EMBL/GenBank/DDBJ databases">
        <title>Novel genus in family Flammeovirgaceae.</title>
        <authorList>
            <person name="Nguyen T.H."/>
            <person name="Vuong T.Q."/>
            <person name="Le H."/>
            <person name="Kim S.-G."/>
        </authorList>
    </citation>
    <scope>NUCLEOTIDE SEQUENCE [LARGE SCALE GENOMIC DNA]</scope>
    <source>
        <strain evidence="1 2">JCM 23209</strain>
    </source>
</reference>
<evidence type="ECO:0000313" key="1">
    <source>
        <dbReference type="EMBL" id="MEN7548649.1"/>
    </source>
</evidence>
<dbReference type="AlphaFoldDB" id="A0AAW9S6S4"/>
<accession>A0AAW9S6S4</accession>
<protein>
    <submittedName>
        <fullName evidence="1">Tetratricopeptide repeat protein</fullName>
    </submittedName>
</protein>
<dbReference type="SUPFAM" id="SSF48452">
    <property type="entry name" value="TPR-like"/>
    <property type="match status" value="1"/>
</dbReference>
<name>A0AAW9S6S4_9BACT</name>
<dbReference type="EMBL" id="JBDKWZ010000006">
    <property type="protein sequence ID" value="MEN7548649.1"/>
    <property type="molecule type" value="Genomic_DNA"/>
</dbReference>
<dbReference type="RefSeq" id="WP_346821427.1">
    <property type="nucleotide sequence ID" value="NZ_JBDKWZ010000006.1"/>
</dbReference>
<dbReference type="Pfam" id="PF14559">
    <property type="entry name" value="TPR_19"/>
    <property type="match status" value="1"/>
</dbReference>
<dbReference type="Gene3D" id="1.25.40.10">
    <property type="entry name" value="Tetratricopeptide repeat domain"/>
    <property type="match status" value="1"/>
</dbReference>
<proteinExistence type="predicted"/>
<comment type="caution">
    <text evidence="1">The sequence shown here is derived from an EMBL/GenBank/DDBJ whole genome shotgun (WGS) entry which is preliminary data.</text>
</comment>
<gene>
    <name evidence="1" type="ORF">AAG747_12055</name>
</gene>
<dbReference type="InterPro" id="IPR011990">
    <property type="entry name" value="TPR-like_helical_dom_sf"/>
</dbReference>
<sequence length="108" mass="12778">MNLERIEKLNEFLNKEPNDPFLLYALGTEYATFDAERALVYFERLLKEFPDYTATYYHAAALYDEMGAIDRAKVVYEKGIEKCQQVNEAHTLRELQSAYQNFLFENDF</sequence>
<keyword evidence="2" id="KW-1185">Reference proteome</keyword>
<evidence type="ECO:0000313" key="2">
    <source>
        <dbReference type="Proteomes" id="UP001403385"/>
    </source>
</evidence>